<organism evidence="2">
    <name type="scientific">Tanacetum cinerariifolium</name>
    <name type="common">Dalmatian daisy</name>
    <name type="synonym">Chrysanthemum cinerariifolium</name>
    <dbReference type="NCBI Taxonomy" id="118510"/>
    <lineage>
        <taxon>Eukaryota</taxon>
        <taxon>Viridiplantae</taxon>
        <taxon>Streptophyta</taxon>
        <taxon>Embryophyta</taxon>
        <taxon>Tracheophyta</taxon>
        <taxon>Spermatophyta</taxon>
        <taxon>Magnoliopsida</taxon>
        <taxon>eudicotyledons</taxon>
        <taxon>Gunneridae</taxon>
        <taxon>Pentapetalae</taxon>
        <taxon>asterids</taxon>
        <taxon>campanulids</taxon>
        <taxon>Asterales</taxon>
        <taxon>Asteraceae</taxon>
        <taxon>Asteroideae</taxon>
        <taxon>Anthemideae</taxon>
        <taxon>Anthemidinae</taxon>
        <taxon>Tanacetum</taxon>
    </lineage>
</organism>
<feature type="compositionally biased region" description="Basic and acidic residues" evidence="1">
    <location>
        <begin position="133"/>
        <end position="144"/>
    </location>
</feature>
<evidence type="ECO:0000256" key="1">
    <source>
        <dbReference type="SAM" id="MobiDB-lite"/>
    </source>
</evidence>
<dbReference type="GO" id="GO:0008270">
    <property type="term" value="F:zinc ion binding"/>
    <property type="evidence" value="ECO:0007669"/>
    <property type="project" value="InterPro"/>
</dbReference>
<comment type="caution">
    <text evidence="2">The sequence shown here is derived from an EMBL/GenBank/DDBJ whole genome shotgun (WGS) entry which is preliminary data.</text>
</comment>
<evidence type="ECO:0000313" key="2">
    <source>
        <dbReference type="EMBL" id="GEU40953.1"/>
    </source>
</evidence>
<feature type="region of interest" description="Disordered" evidence="1">
    <location>
        <begin position="53"/>
        <end position="240"/>
    </location>
</feature>
<protein>
    <recommendedName>
        <fullName evidence="3">CCHC-type domain-containing protein</fullName>
    </recommendedName>
</protein>
<dbReference type="SUPFAM" id="SSF57756">
    <property type="entry name" value="Retrovirus zinc finger-like domains"/>
    <property type="match status" value="1"/>
</dbReference>
<feature type="compositionally biased region" description="Polar residues" evidence="1">
    <location>
        <begin position="119"/>
        <end position="131"/>
    </location>
</feature>
<dbReference type="InterPro" id="IPR036875">
    <property type="entry name" value="Znf_CCHC_sf"/>
</dbReference>
<gene>
    <name evidence="2" type="ORF">Tci_012931</name>
</gene>
<feature type="compositionally biased region" description="Basic and acidic residues" evidence="1">
    <location>
        <begin position="594"/>
        <end position="617"/>
    </location>
</feature>
<dbReference type="GO" id="GO:0003676">
    <property type="term" value="F:nucleic acid binding"/>
    <property type="evidence" value="ECO:0007669"/>
    <property type="project" value="InterPro"/>
</dbReference>
<feature type="compositionally biased region" description="Basic and acidic residues" evidence="1">
    <location>
        <begin position="217"/>
        <end position="235"/>
    </location>
</feature>
<feature type="compositionally biased region" description="Basic and acidic residues" evidence="1">
    <location>
        <begin position="180"/>
        <end position="197"/>
    </location>
</feature>
<feature type="compositionally biased region" description="Acidic residues" evidence="1">
    <location>
        <begin position="147"/>
        <end position="179"/>
    </location>
</feature>
<feature type="region of interest" description="Disordered" evidence="1">
    <location>
        <begin position="587"/>
        <end position="621"/>
    </location>
</feature>
<dbReference type="AlphaFoldDB" id="A0A6L2JV78"/>
<evidence type="ECO:0008006" key="3">
    <source>
        <dbReference type="Google" id="ProtNLM"/>
    </source>
</evidence>
<dbReference type="EMBL" id="BKCJ010001373">
    <property type="protein sequence ID" value="GEU40953.1"/>
    <property type="molecule type" value="Genomic_DNA"/>
</dbReference>
<accession>A0A6L2JV78</accession>
<dbReference type="Gene3D" id="4.10.60.10">
    <property type="entry name" value="Zinc finger, CCHC-type"/>
    <property type="match status" value="1"/>
</dbReference>
<sequence>MHTARDDSLLGTIRFASRHEDTQVYDAILPNAMTNQSMLDFVAYKTYYAIASGAEPPNSKKSQKKSDLAISSEESPSKKKPAKSKKDATSTKKPATKPKSSKNKAPIKADRGKCLNVLSEASGSGNGTNFESRVPDEQQRKTSGTDEGTDVDDEDDSKDVSDDDMGNDDDDDGGNDDDDGHDHDRDDERTESDRDEILDPNQTNEEQTKQEDEDIDERVHTPTDYKLTDEEKMDEKEEDDVTKELYKDINKNEGPMQSSSVSSEFTRVEMRKIKIKNPPLDQTEGQKERSLARNLGHKKIYGQRKGSHQAYLKNRKDLPRDTLQVSVEVLRYGIKRSKSENNGILSTEMELVLEQTQQGTSHEISGPAGRPFRCVSDILELRLEEHWDMLVLVTSGDARSWHMISGDAKSWVYIAVNDDDSKCWPACCHITRRGMGGRAGSVGGRTRDHSGDQGDDMIDGQGCQVGGQGSEINDCVNGVPDFSTIIVQQLQNLLLTIVAQVGDQGRGQGNGRHQNGNAVNNSIQGDVSRGCTYKEFLACNPKEYDGKRIERYVYGLASRIQGMVAEMEPKTIQKVVQIAGTLTDKALRNGSIKKNPEKRGNRGEPSKDRNVRDENKRTRTRNAFATTTNPVGRENTGAVPKCTIYSTYHPPGARCRTCFNYNRPGHFAKACRVAPRNVNPINARNPVARACYECGSINHIKSAYPGLNRAQRPGVNHHNQVVAVNESQGRGNLRNRARCRAFMSRAEEAHRTRTL</sequence>
<name>A0A6L2JV78_TANCI</name>
<reference evidence="2" key="1">
    <citation type="journal article" date="2019" name="Sci. Rep.">
        <title>Draft genome of Tanacetum cinerariifolium, the natural source of mosquito coil.</title>
        <authorList>
            <person name="Yamashiro T."/>
            <person name="Shiraishi A."/>
            <person name="Satake H."/>
            <person name="Nakayama K."/>
        </authorList>
    </citation>
    <scope>NUCLEOTIDE SEQUENCE</scope>
</reference>
<proteinExistence type="predicted"/>